<reference evidence="3" key="3">
    <citation type="submission" date="2010-09" db="EMBL/GenBank/DDBJ databases">
        <title>Annotation of Gaeumannomyces graminis var. tritici R3-111a-1.</title>
        <authorList>
            <consortium name="The Broad Institute Genome Sequencing Platform"/>
            <person name="Ma L.-J."/>
            <person name="Dead R."/>
            <person name="Young S.K."/>
            <person name="Zeng Q."/>
            <person name="Gargeya S."/>
            <person name="Fitzgerald M."/>
            <person name="Haas B."/>
            <person name="Abouelleil A."/>
            <person name="Alvarado L."/>
            <person name="Arachchi H.M."/>
            <person name="Berlin A."/>
            <person name="Brown A."/>
            <person name="Chapman S.B."/>
            <person name="Chen Z."/>
            <person name="Dunbar C."/>
            <person name="Freedman E."/>
            <person name="Gearin G."/>
            <person name="Gellesch M."/>
            <person name="Goldberg J."/>
            <person name="Griggs A."/>
            <person name="Gujja S."/>
            <person name="Heiman D."/>
            <person name="Howarth C."/>
            <person name="Larson L."/>
            <person name="Lui A."/>
            <person name="MacDonald P.J.P."/>
            <person name="Mehta T."/>
            <person name="Montmayeur A."/>
            <person name="Murphy C."/>
            <person name="Neiman D."/>
            <person name="Pearson M."/>
            <person name="Priest M."/>
            <person name="Roberts A."/>
            <person name="Saif S."/>
            <person name="Shea T."/>
            <person name="Shenoy N."/>
            <person name="Sisk P."/>
            <person name="Stolte C."/>
            <person name="Sykes S."/>
            <person name="Yandava C."/>
            <person name="Wortman J."/>
            <person name="Nusbaum C."/>
            <person name="Birren B."/>
        </authorList>
    </citation>
    <scope>NUCLEOTIDE SEQUENCE</scope>
    <source>
        <strain evidence="3">R3-111a-1</strain>
    </source>
</reference>
<reference evidence="5" key="1">
    <citation type="submission" date="2010-07" db="EMBL/GenBank/DDBJ databases">
        <title>The genome sequence of Gaeumannomyces graminis var. tritici strain R3-111a-1.</title>
        <authorList>
            <consortium name="The Broad Institute Genome Sequencing Platform"/>
            <person name="Ma L.-J."/>
            <person name="Dead R."/>
            <person name="Young S."/>
            <person name="Zeng Q."/>
            <person name="Koehrsen M."/>
            <person name="Alvarado L."/>
            <person name="Berlin A."/>
            <person name="Chapman S.B."/>
            <person name="Chen Z."/>
            <person name="Freedman E."/>
            <person name="Gellesch M."/>
            <person name="Goldberg J."/>
            <person name="Griggs A."/>
            <person name="Gujja S."/>
            <person name="Heilman E.R."/>
            <person name="Heiman D."/>
            <person name="Hepburn T."/>
            <person name="Howarth C."/>
            <person name="Jen D."/>
            <person name="Larson L."/>
            <person name="Mehta T."/>
            <person name="Neiman D."/>
            <person name="Pearson M."/>
            <person name="Roberts A."/>
            <person name="Saif S."/>
            <person name="Shea T."/>
            <person name="Shenoy N."/>
            <person name="Sisk P."/>
            <person name="Stolte C."/>
            <person name="Sykes S."/>
            <person name="Walk T."/>
            <person name="White J."/>
            <person name="Yandava C."/>
            <person name="Haas B."/>
            <person name="Nusbaum C."/>
            <person name="Birren B."/>
        </authorList>
    </citation>
    <scope>NUCLEOTIDE SEQUENCE [LARGE SCALE GENOMIC DNA]</scope>
    <source>
        <strain evidence="5">R3-111a-1</strain>
    </source>
</reference>
<dbReference type="RefSeq" id="XP_009227072.1">
    <property type="nucleotide sequence ID" value="XM_009228808.1"/>
</dbReference>
<gene>
    <name evidence="4" type="primary">20351387</name>
    <name evidence="3" type="ORF">GGTG_10929</name>
</gene>
<feature type="domain" description="C2H2-type" evidence="2">
    <location>
        <begin position="223"/>
        <end position="252"/>
    </location>
</feature>
<proteinExistence type="predicted"/>
<reference evidence="3" key="2">
    <citation type="submission" date="2010-07" db="EMBL/GenBank/DDBJ databases">
        <authorList>
            <consortium name="The Broad Institute Genome Sequencing Platform"/>
            <consortium name="Broad Institute Genome Sequencing Center for Infectious Disease"/>
            <person name="Ma L.-J."/>
            <person name="Dead R."/>
            <person name="Young S."/>
            <person name="Zeng Q."/>
            <person name="Koehrsen M."/>
            <person name="Alvarado L."/>
            <person name="Berlin A."/>
            <person name="Chapman S.B."/>
            <person name="Chen Z."/>
            <person name="Freedman E."/>
            <person name="Gellesch M."/>
            <person name="Goldberg J."/>
            <person name="Griggs A."/>
            <person name="Gujja S."/>
            <person name="Heilman E.R."/>
            <person name="Heiman D."/>
            <person name="Hepburn T."/>
            <person name="Howarth C."/>
            <person name="Jen D."/>
            <person name="Larson L."/>
            <person name="Mehta T."/>
            <person name="Neiman D."/>
            <person name="Pearson M."/>
            <person name="Roberts A."/>
            <person name="Saif S."/>
            <person name="Shea T."/>
            <person name="Shenoy N."/>
            <person name="Sisk P."/>
            <person name="Stolte C."/>
            <person name="Sykes S."/>
            <person name="Walk T."/>
            <person name="White J."/>
            <person name="Yandava C."/>
            <person name="Haas B."/>
            <person name="Nusbaum C."/>
            <person name="Birren B."/>
        </authorList>
    </citation>
    <scope>NUCLEOTIDE SEQUENCE</scope>
    <source>
        <strain evidence="3">R3-111a-1</strain>
    </source>
</reference>
<organism evidence="3">
    <name type="scientific">Gaeumannomyces tritici (strain R3-111a-1)</name>
    <name type="common">Wheat and barley take-all root rot fungus</name>
    <name type="synonym">Gaeumannomyces graminis var. tritici</name>
    <dbReference type="NCBI Taxonomy" id="644352"/>
    <lineage>
        <taxon>Eukaryota</taxon>
        <taxon>Fungi</taxon>
        <taxon>Dikarya</taxon>
        <taxon>Ascomycota</taxon>
        <taxon>Pezizomycotina</taxon>
        <taxon>Sordariomycetes</taxon>
        <taxon>Sordariomycetidae</taxon>
        <taxon>Magnaporthales</taxon>
        <taxon>Magnaporthaceae</taxon>
        <taxon>Gaeumannomyces</taxon>
    </lineage>
</organism>
<evidence type="ECO:0000256" key="1">
    <source>
        <dbReference type="SAM" id="MobiDB-lite"/>
    </source>
</evidence>
<feature type="domain" description="C2H2-type" evidence="2">
    <location>
        <begin position="306"/>
        <end position="330"/>
    </location>
</feature>
<dbReference type="Proteomes" id="UP000006039">
    <property type="component" value="Unassembled WGS sequence"/>
</dbReference>
<accession>J3PBQ8</accession>
<reference evidence="4" key="4">
    <citation type="journal article" date="2015" name="G3 (Bethesda)">
        <title>Genome sequences of three phytopathogenic species of the Magnaporthaceae family of fungi.</title>
        <authorList>
            <person name="Okagaki L.H."/>
            <person name="Nunes C.C."/>
            <person name="Sailsbery J."/>
            <person name="Clay B."/>
            <person name="Brown D."/>
            <person name="John T."/>
            <person name="Oh Y."/>
            <person name="Young N."/>
            <person name="Fitzgerald M."/>
            <person name="Haas B.J."/>
            <person name="Zeng Q."/>
            <person name="Young S."/>
            <person name="Adiconis X."/>
            <person name="Fan L."/>
            <person name="Levin J.Z."/>
            <person name="Mitchell T.K."/>
            <person name="Okubara P.A."/>
            <person name="Farman M.L."/>
            <person name="Kohn L.M."/>
            <person name="Birren B."/>
            <person name="Ma L.-J."/>
            <person name="Dean R.A."/>
        </authorList>
    </citation>
    <scope>NUCLEOTIDE SEQUENCE</scope>
    <source>
        <strain evidence="4">R3-111a-1</strain>
    </source>
</reference>
<reference evidence="4" key="5">
    <citation type="submission" date="2018-04" db="UniProtKB">
        <authorList>
            <consortium name="EnsemblFungi"/>
        </authorList>
    </citation>
    <scope>IDENTIFICATION</scope>
    <source>
        <strain evidence="4">R3-111a-1</strain>
    </source>
</reference>
<dbReference type="PANTHER" id="PTHR35391">
    <property type="entry name" value="C2H2-TYPE DOMAIN-CONTAINING PROTEIN-RELATED"/>
    <property type="match status" value="1"/>
</dbReference>
<name>J3PBQ8_GAET3</name>
<feature type="domain" description="C2H2-type" evidence="2">
    <location>
        <begin position="256"/>
        <end position="280"/>
    </location>
</feature>
<evidence type="ECO:0000313" key="4">
    <source>
        <dbReference type="EnsemblFungi" id="EJT71675"/>
    </source>
</evidence>
<dbReference type="EMBL" id="GL385400">
    <property type="protein sequence ID" value="EJT71675.1"/>
    <property type="molecule type" value="Genomic_DNA"/>
</dbReference>
<feature type="region of interest" description="Disordered" evidence="1">
    <location>
        <begin position="178"/>
        <end position="197"/>
    </location>
</feature>
<dbReference type="SMART" id="SM00355">
    <property type="entry name" value="ZnF_C2H2"/>
    <property type="match status" value="3"/>
</dbReference>
<evidence type="ECO:0000259" key="2">
    <source>
        <dbReference type="SMART" id="SM00355"/>
    </source>
</evidence>
<dbReference type="STRING" id="644352.J3PBQ8"/>
<dbReference type="EnsemblFungi" id="EJT71675">
    <property type="protein sequence ID" value="EJT71675"/>
    <property type="gene ID" value="GGTG_10929"/>
</dbReference>
<dbReference type="OrthoDB" id="6133115at2759"/>
<dbReference type="InterPro" id="IPR013087">
    <property type="entry name" value="Znf_C2H2_type"/>
</dbReference>
<dbReference type="GeneID" id="20351387"/>
<dbReference type="AlphaFoldDB" id="J3PBQ8"/>
<protein>
    <recommendedName>
        <fullName evidence="2">C2H2-type domain-containing protein</fullName>
    </recommendedName>
</protein>
<evidence type="ECO:0000313" key="3">
    <source>
        <dbReference type="EMBL" id="EJT71675.1"/>
    </source>
</evidence>
<dbReference type="PANTHER" id="PTHR35391:SF7">
    <property type="entry name" value="C2H2-TYPE DOMAIN-CONTAINING PROTEIN"/>
    <property type="match status" value="1"/>
</dbReference>
<evidence type="ECO:0000313" key="5">
    <source>
        <dbReference type="Proteomes" id="UP000006039"/>
    </source>
</evidence>
<dbReference type="VEuPathDB" id="FungiDB:GGTG_10929"/>
<dbReference type="eggNOG" id="ENOG502SJT8">
    <property type="taxonomic scope" value="Eukaryota"/>
</dbReference>
<dbReference type="HOGENOM" id="CLU_816477_0_0_1"/>
<sequence>MSDTIADHVGRALAAFRVLVEPNDKLNFGQSWILPRIKDAQSKFIAWANDIGAQKTDTSSLDHRLRNASRMKNLEVKLLAKLVDFLEEARAIATGEATPWDQLEDEVLDPDSGLPITELGQIAIDGVEHMVDSLVELNRTLESLAPGFLPDATYPADASHSEPSDTQHIQSEFPTIEPPAEPAVFEDGGSETGASQTSHAASVACSDALQIPSMPEEAQADPFRCTLCLVKITATDRTSRRHEWLQHLERTHWHVYPCPLGCTSIFRSASLCSSHLTWHHACSLAQGEIDLMVRLASRPLDIATEIPCPFCGDREVQRSKEEHQRHIRRHHEQLSALCLD</sequence>
<keyword evidence="5" id="KW-1185">Reference proteome</keyword>